<dbReference type="InterPro" id="IPR017938">
    <property type="entry name" value="Riboflavin_synthase-like_b-brl"/>
</dbReference>
<dbReference type="Gene3D" id="3.40.50.80">
    <property type="entry name" value="Nucleotide-binding domain of ferredoxin-NADP reductase (FNR) module"/>
    <property type="match status" value="1"/>
</dbReference>
<evidence type="ECO:0000259" key="14">
    <source>
        <dbReference type="PROSITE" id="PS51384"/>
    </source>
</evidence>
<keyword evidence="8 13" id="KW-1133">Transmembrane helix</keyword>
<sequence length="616" mass="68795">MSGPRSEIGKALEVQLGTGKGEIRTSIHAHLSQRNTAKMGYHFQDLTSEQKAQRRDLLDRYGLVAQLSVLAPLLALQLYFFAIWTKKRWENANELETPSSPYAKARREGDSSGRGDVYSFTRRIQSGFSRFVWWSGDSVDVLGYHLGAKGDVMFAACWSCWLLFLCFPQTGEDYMHLAKRFGAIGASQLPLQYLLALKSPYSPFQLLMRSSHETLNALHQHLGYIITGLFYAHVGLYLNFYMAKNLLAAKLQAGYILAGVFSILAFTAVGTTALAPVRRWSYRVFYFVHVALATLLLPVLFLHVAHIRIYVYETAIVCAANALLRFWNTETCPGTIRLISNTRLVEIVVHPSKDTLSKWSPGQHAYVSLAGHPFLRTFKSNPFTIASLPSIDGYIRIIAKILDGNTAKLAQRATNDRKGATWGSQPVSLEGPYGVASHSDRLLQYDRVLFVAGGVGATFILPLYRQLLADLSPSSGSYRRQKVDFVWVARESAEVVWAMPDELKEREAFRERLTVYLTGRDAGREDADGIELQERETLLASGDGGDSKGPGLEFDARVGRPDLRNIVDRTFAHGMAEKVAVVACGPVGLNDSLRRAVGRHVRQGRDVWYWAEQFAF</sequence>
<keyword evidence="9" id="KW-0560">Oxidoreductase</keyword>
<keyword evidence="11 13" id="KW-0472">Membrane</keyword>
<evidence type="ECO:0000256" key="8">
    <source>
        <dbReference type="ARBA" id="ARBA00022989"/>
    </source>
</evidence>
<evidence type="ECO:0000256" key="3">
    <source>
        <dbReference type="ARBA" id="ARBA00012668"/>
    </source>
</evidence>
<feature type="transmembrane region" description="Helical" evidence="13">
    <location>
        <begin position="280"/>
        <end position="302"/>
    </location>
</feature>
<comment type="caution">
    <text evidence="15">The sequence shown here is derived from an EMBL/GenBank/DDBJ whole genome shotgun (WGS) entry which is preliminary data.</text>
</comment>
<dbReference type="SFLD" id="SFLDS00052">
    <property type="entry name" value="Ferric_Reductase_Domain"/>
    <property type="match status" value="1"/>
</dbReference>
<evidence type="ECO:0000256" key="2">
    <source>
        <dbReference type="ARBA" id="ARBA00006278"/>
    </source>
</evidence>
<dbReference type="GO" id="GO:0005886">
    <property type="term" value="C:plasma membrane"/>
    <property type="evidence" value="ECO:0007669"/>
    <property type="project" value="UniProtKB-SubCell"/>
</dbReference>
<evidence type="ECO:0000256" key="9">
    <source>
        <dbReference type="ARBA" id="ARBA00023002"/>
    </source>
</evidence>
<evidence type="ECO:0000256" key="10">
    <source>
        <dbReference type="ARBA" id="ARBA00023065"/>
    </source>
</evidence>
<dbReference type="Pfam" id="PF08030">
    <property type="entry name" value="NAD_binding_6"/>
    <property type="match status" value="1"/>
</dbReference>
<comment type="subcellular location">
    <subcellularLocation>
        <location evidence="1">Cell membrane</location>
        <topology evidence="1">Multi-pass membrane protein</topology>
    </subcellularLocation>
</comment>
<feature type="transmembrane region" description="Helical" evidence="13">
    <location>
        <begin position="61"/>
        <end position="84"/>
    </location>
</feature>
<comment type="similarity">
    <text evidence="2">Belongs to the ferric reductase (FRE) family.</text>
</comment>
<dbReference type="VEuPathDB" id="FungiDB:BTJ68_03446"/>
<feature type="transmembrane region" description="Helical" evidence="13">
    <location>
        <begin position="253"/>
        <end position="274"/>
    </location>
</feature>
<dbReference type="PANTHER" id="PTHR32361">
    <property type="entry name" value="FERRIC/CUPRIC REDUCTASE TRANSMEMBRANE COMPONENT"/>
    <property type="match status" value="1"/>
</dbReference>
<evidence type="ECO:0000256" key="6">
    <source>
        <dbReference type="ARBA" id="ARBA00022692"/>
    </source>
</evidence>
<evidence type="ECO:0000256" key="13">
    <source>
        <dbReference type="SAM" id="Phobius"/>
    </source>
</evidence>
<comment type="catalytic activity">
    <reaction evidence="12">
        <text>2 a Fe(II)-siderophore + NADP(+) + H(+) = 2 a Fe(III)-siderophore + NADPH</text>
        <dbReference type="Rhea" id="RHEA:28795"/>
        <dbReference type="Rhea" id="RHEA-COMP:11342"/>
        <dbReference type="Rhea" id="RHEA-COMP:11344"/>
        <dbReference type="ChEBI" id="CHEBI:15378"/>
        <dbReference type="ChEBI" id="CHEBI:29033"/>
        <dbReference type="ChEBI" id="CHEBI:29034"/>
        <dbReference type="ChEBI" id="CHEBI:57783"/>
        <dbReference type="ChEBI" id="CHEBI:58349"/>
        <dbReference type="EC" id="1.16.1.9"/>
    </reaction>
</comment>
<dbReference type="Pfam" id="PF01794">
    <property type="entry name" value="Ferric_reduct"/>
    <property type="match status" value="1"/>
</dbReference>
<reference evidence="15 16" key="1">
    <citation type="journal article" date="2018" name="BMC Genomics">
        <title>Genomic evidence for intraspecific hybridization in a clonal and extremely halotolerant yeast.</title>
        <authorList>
            <person name="Gostincar C."/>
            <person name="Stajich J.E."/>
            <person name="Zupancic J."/>
            <person name="Zalar P."/>
            <person name="Gunde-Cimerman N."/>
        </authorList>
    </citation>
    <scope>NUCLEOTIDE SEQUENCE [LARGE SCALE GENOMIC DNA]</scope>
    <source>
        <strain evidence="15 16">EXF-6669</strain>
    </source>
</reference>
<proteinExistence type="inferred from homology"/>
<evidence type="ECO:0000256" key="12">
    <source>
        <dbReference type="ARBA" id="ARBA00048483"/>
    </source>
</evidence>
<dbReference type="OrthoDB" id="10006946at2759"/>
<accession>A0A3M6ZCP3</accession>
<dbReference type="InterPro" id="IPR017927">
    <property type="entry name" value="FAD-bd_FR_type"/>
</dbReference>
<dbReference type="InterPro" id="IPR013121">
    <property type="entry name" value="Fe_red_NAD-bd_6"/>
</dbReference>
<dbReference type="InterPro" id="IPR039261">
    <property type="entry name" value="FNR_nucleotide-bd"/>
</dbReference>
<keyword evidence="6 13" id="KW-0812">Transmembrane</keyword>
<protein>
    <recommendedName>
        <fullName evidence="3">ferric-chelate reductase (NADPH)</fullName>
        <ecNumber evidence="3">1.16.1.9</ecNumber>
    </recommendedName>
</protein>
<evidence type="ECO:0000256" key="7">
    <source>
        <dbReference type="ARBA" id="ARBA00022982"/>
    </source>
</evidence>
<keyword evidence="4" id="KW-0813">Transport</keyword>
<dbReference type="InterPro" id="IPR013130">
    <property type="entry name" value="Fe3_Rdtase_TM_dom"/>
</dbReference>
<dbReference type="EC" id="1.16.1.9" evidence="3"/>
<keyword evidence="10" id="KW-0406">Ion transport</keyword>
<dbReference type="GO" id="GO:0015677">
    <property type="term" value="P:copper ion import"/>
    <property type="evidence" value="ECO:0007669"/>
    <property type="project" value="TreeGrafter"/>
</dbReference>
<dbReference type="InterPro" id="IPR051410">
    <property type="entry name" value="Ferric/Cupric_Reductase"/>
</dbReference>
<evidence type="ECO:0000256" key="1">
    <source>
        <dbReference type="ARBA" id="ARBA00004651"/>
    </source>
</evidence>
<dbReference type="GO" id="GO:0006826">
    <property type="term" value="P:iron ion transport"/>
    <property type="evidence" value="ECO:0007669"/>
    <property type="project" value="UniProtKB-ARBA"/>
</dbReference>
<name>A0A3M6ZCP3_HORWE</name>
<dbReference type="Pfam" id="PF08022">
    <property type="entry name" value="FAD_binding_8"/>
    <property type="match status" value="1"/>
</dbReference>
<feature type="domain" description="FAD-binding FR-type" evidence="14">
    <location>
        <begin position="325"/>
        <end position="439"/>
    </location>
</feature>
<evidence type="ECO:0000256" key="11">
    <source>
        <dbReference type="ARBA" id="ARBA00023136"/>
    </source>
</evidence>
<dbReference type="AlphaFoldDB" id="A0A3M6ZCP3"/>
<feature type="transmembrane region" description="Helical" evidence="13">
    <location>
        <begin position="221"/>
        <end position="241"/>
    </location>
</feature>
<evidence type="ECO:0000256" key="5">
    <source>
        <dbReference type="ARBA" id="ARBA00022475"/>
    </source>
</evidence>
<keyword evidence="5" id="KW-1003">Cell membrane</keyword>
<evidence type="ECO:0000313" key="16">
    <source>
        <dbReference type="Proteomes" id="UP000271337"/>
    </source>
</evidence>
<dbReference type="CDD" id="cd06186">
    <property type="entry name" value="NOX_Duox_like_FAD_NADP"/>
    <property type="match status" value="1"/>
</dbReference>
<dbReference type="PANTHER" id="PTHR32361:SF28">
    <property type="entry name" value="FRP1P"/>
    <property type="match status" value="1"/>
</dbReference>
<dbReference type="InterPro" id="IPR013112">
    <property type="entry name" value="FAD-bd_8"/>
</dbReference>
<dbReference type="PROSITE" id="PS51384">
    <property type="entry name" value="FAD_FR"/>
    <property type="match status" value="1"/>
</dbReference>
<dbReference type="SFLD" id="SFLDG01168">
    <property type="entry name" value="Ferric_reductase_subgroup_(FRE"/>
    <property type="match status" value="1"/>
</dbReference>
<dbReference type="GO" id="GO:0006879">
    <property type="term" value="P:intracellular iron ion homeostasis"/>
    <property type="evidence" value="ECO:0007669"/>
    <property type="project" value="TreeGrafter"/>
</dbReference>
<keyword evidence="7" id="KW-0249">Electron transport</keyword>
<dbReference type="SUPFAM" id="SSF52343">
    <property type="entry name" value="Ferredoxin reductase-like, C-terminal NADP-linked domain"/>
    <property type="match status" value="1"/>
</dbReference>
<dbReference type="GO" id="GO:0052851">
    <property type="term" value="F:ferric-chelate reductase (NADPH) activity"/>
    <property type="evidence" value="ECO:0007669"/>
    <property type="project" value="UniProtKB-EC"/>
</dbReference>
<evidence type="ECO:0000256" key="4">
    <source>
        <dbReference type="ARBA" id="ARBA00022448"/>
    </source>
</evidence>
<organism evidence="15 16">
    <name type="scientific">Hortaea werneckii</name>
    <name type="common">Black yeast</name>
    <name type="synonym">Cladosporium werneckii</name>
    <dbReference type="NCBI Taxonomy" id="91943"/>
    <lineage>
        <taxon>Eukaryota</taxon>
        <taxon>Fungi</taxon>
        <taxon>Dikarya</taxon>
        <taxon>Ascomycota</taxon>
        <taxon>Pezizomycotina</taxon>
        <taxon>Dothideomycetes</taxon>
        <taxon>Dothideomycetidae</taxon>
        <taxon>Mycosphaerellales</taxon>
        <taxon>Teratosphaeriaceae</taxon>
        <taxon>Hortaea</taxon>
    </lineage>
</organism>
<dbReference type="Proteomes" id="UP000271337">
    <property type="component" value="Unassembled WGS sequence"/>
</dbReference>
<dbReference type="EMBL" id="QWIL01000809">
    <property type="protein sequence ID" value="RMY12851.1"/>
    <property type="molecule type" value="Genomic_DNA"/>
</dbReference>
<evidence type="ECO:0000313" key="15">
    <source>
        <dbReference type="EMBL" id="RMY12851.1"/>
    </source>
</evidence>
<gene>
    <name evidence="15" type="ORF">D0867_07633</name>
</gene>
<dbReference type="SUPFAM" id="SSF63380">
    <property type="entry name" value="Riboflavin synthase domain-like"/>
    <property type="match status" value="1"/>
</dbReference>